<reference evidence="2" key="2">
    <citation type="journal article" date="2017" name="J. Anim. Genet.">
        <title>Multiple reference genome sequences of hot pepper reveal the massive evolution of plant disease resistance genes by retroduplication.</title>
        <authorList>
            <person name="Kim S."/>
            <person name="Park J."/>
            <person name="Yeom S.-I."/>
            <person name="Kim Y.-M."/>
            <person name="Seo E."/>
            <person name="Kim K.-T."/>
            <person name="Kim M.-S."/>
            <person name="Lee J.M."/>
            <person name="Cheong K."/>
            <person name="Shin H.-S."/>
            <person name="Kim S.-B."/>
            <person name="Han K."/>
            <person name="Lee J."/>
            <person name="Park M."/>
            <person name="Lee H.-A."/>
            <person name="Lee H.-Y."/>
            <person name="Lee Y."/>
            <person name="Oh S."/>
            <person name="Lee J.H."/>
            <person name="Choi E."/>
            <person name="Choi E."/>
            <person name="Lee S.E."/>
            <person name="Jeon J."/>
            <person name="Kim H."/>
            <person name="Choi G."/>
            <person name="Song H."/>
            <person name="Lee J."/>
            <person name="Lee S.-C."/>
            <person name="Kwon J.-K."/>
            <person name="Lee H.-Y."/>
            <person name="Koo N."/>
            <person name="Hong Y."/>
            <person name="Kim R.W."/>
            <person name="Kang W.-H."/>
            <person name="Huh J.H."/>
            <person name="Kang B.-C."/>
            <person name="Yang T.-J."/>
            <person name="Lee Y.-H."/>
            <person name="Bennetzen J.L."/>
            <person name="Choi D."/>
        </authorList>
    </citation>
    <scope>NUCLEOTIDE SEQUENCE [LARGE SCALE GENOMIC DNA]</scope>
    <source>
        <strain evidence="2">cv. PBC81</strain>
    </source>
</reference>
<reference evidence="1 2" key="1">
    <citation type="journal article" date="2017" name="Genome Biol.">
        <title>New reference genome sequences of hot pepper reveal the massive evolution of plant disease-resistance genes by retroduplication.</title>
        <authorList>
            <person name="Kim S."/>
            <person name="Park J."/>
            <person name="Yeom S.I."/>
            <person name="Kim Y.M."/>
            <person name="Seo E."/>
            <person name="Kim K.T."/>
            <person name="Kim M.S."/>
            <person name="Lee J.M."/>
            <person name="Cheong K."/>
            <person name="Shin H.S."/>
            <person name="Kim S.B."/>
            <person name="Han K."/>
            <person name="Lee J."/>
            <person name="Park M."/>
            <person name="Lee H.A."/>
            <person name="Lee H.Y."/>
            <person name="Lee Y."/>
            <person name="Oh S."/>
            <person name="Lee J.H."/>
            <person name="Choi E."/>
            <person name="Choi E."/>
            <person name="Lee S.E."/>
            <person name="Jeon J."/>
            <person name="Kim H."/>
            <person name="Choi G."/>
            <person name="Song H."/>
            <person name="Lee J."/>
            <person name="Lee S.C."/>
            <person name="Kwon J.K."/>
            <person name="Lee H.Y."/>
            <person name="Koo N."/>
            <person name="Hong Y."/>
            <person name="Kim R.W."/>
            <person name="Kang W.H."/>
            <person name="Huh J.H."/>
            <person name="Kang B.C."/>
            <person name="Yang T.J."/>
            <person name="Lee Y.H."/>
            <person name="Bennetzen J.L."/>
            <person name="Choi D."/>
        </authorList>
    </citation>
    <scope>NUCLEOTIDE SEQUENCE [LARGE SCALE GENOMIC DNA]</scope>
    <source>
        <strain evidence="2">cv. PBC81</strain>
    </source>
</reference>
<dbReference type="OrthoDB" id="1698839at2759"/>
<dbReference type="Proteomes" id="UP000224567">
    <property type="component" value="Unassembled WGS sequence"/>
</dbReference>
<accession>A0A2G2XLT7</accession>
<evidence type="ECO:0000313" key="1">
    <source>
        <dbReference type="EMBL" id="PHT58429.1"/>
    </source>
</evidence>
<evidence type="ECO:0000313" key="2">
    <source>
        <dbReference type="Proteomes" id="UP000224567"/>
    </source>
</evidence>
<dbReference type="EMBL" id="MLFT02000001">
    <property type="protein sequence ID" value="PHT58429.1"/>
    <property type="molecule type" value="Genomic_DNA"/>
</dbReference>
<keyword evidence="2" id="KW-1185">Reference proteome</keyword>
<name>A0A2G2XLT7_CAPBA</name>
<proteinExistence type="predicted"/>
<dbReference type="AlphaFoldDB" id="A0A2G2XLT7"/>
<sequence length="117" mass="13629">MCDYRILPRSVAASLVSQGSGVYTASPNIKYLRRLRWDCIGAIDGTHVQVEVQKDKHQSYRNRKRFTSQNILYEYDFDILFTFIAVGWEYVAHEHVGIPFEDVMIFCESHAHLSQDE</sequence>
<comment type="caution">
    <text evidence="1">The sequence shown here is derived from an EMBL/GenBank/DDBJ whole genome shotgun (WGS) entry which is preliminary data.</text>
</comment>
<organism evidence="1 2">
    <name type="scientific">Capsicum baccatum</name>
    <name type="common">Peruvian pepper</name>
    <dbReference type="NCBI Taxonomy" id="33114"/>
    <lineage>
        <taxon>Eukaryota</taxon>
        <taxon>Viridiplantae</taxon>
        <taxon>Streptophyta</taxon>
        <taxon>Embryophyta</taxon>
        <taxon>Tracheophyta</taxon>
        <taxon>Spermatophyta</taxon>
        <taxon>Magnoliopsida</taxon>
        <taxon>eudicotyledons</taxon>
        <taxon>Gunneridae</taxon>
        <taxon>Pentapetalae</taxon>
        <taxon>asterids</taxon>
        <taxon>lamiids</taxon>
        <taxon>Solanales</taxon>
        <taxon>Solanaceae</taxon>
        <taxon>Solanoideae</taxon>
        <taxon>Capsiceae</taxon>
        <taxon>Capsicum</taxon>
    </lineage>
</organism>
<gene>
    <name evidence="1" type="ORF">CQW23_00792</name>
</gene>
<protein>
    <recommendedName>
        <fullName evidence="3">DDE Tnp4 domain-containing protein</fullName>
    </recommendedName>
</protein>
<evidence type="ECO:0008006" key="3">
    <source>
        <dbReference type="Google" id="ProtNLM"/>
    </source>
</evidence>